<name>A0A2M8L3V9_9BACT</name>
<dbReference type="PANTHER" id="PTHR42663:SF6">
    <property type="entry name" value="HYDROLASE C777.06C-RELATED"/>
    <property type="match status" value="1"/>
</dbReference>
<evidence type="ECO:0000313" key="3">
    <source>
        <dbReference type="Proteomes" id="UP000231474"/>
    </source>
</evidence>
<organism evidence="2 3">
    <name type="scientific">Candidatus Shapirobacteria bacterium CG10_big_fil_rev_8_21_14_0_10_40_9</name>
    <dbReference type="NCBI Taxonomy" id="1974888"/>
    <lineage>
        <taxon>Bacteria</taxon>
        <taxon>Candidatus Shapironibacteriota</taxon>
    </lineage>
</organism>
<dbReference type="InterPro" id="IPR036866">
    <property type="entry name" value="RibonucZ/Hydroxyglut_hydro"/>
</dbReference>
<dbReference type="Pfam" id="PF12706">
    <property type="entry name" value="Lactamase_B_2"/>
    <property type="match status" value="1"/>
</dbReference>
<dbReference type="Gene3D" id="3.60.15.10">
    <property type="entry name" value="Ribonuclease Z/Hydroxyacylglutathione hydrolase-like"/>
    <property type="match status" value="1"/>
</dbReference>
<evidence type="ECO:0000313" key="2">
    <source>
        <dbReference type="EMBL" id="PJE67586.1"/>
    </source>
</evidence>
<proteinExistence type="predicted"/>
<dbReference type="AlphaFoldDB" id="A0A2M8L3V9"/>
<sequence length="257" mass="29315">MKILFLGTSAGWPLPRLGCNCEICTSKDPKDRRARPVILVNDSVLVDSGPDIYHQLLQIPNSQYLISNIKALILTHAHPDHILGFYDLTHLYNLKEKPKLYATQETLVGLRQIHKYALDPFLPEVIRPPEVFEIDHTKFTFIPVEHNHFPTWGLKIKGDRLVCYLPDIRLLPKSQEKTCKDVHLLILDGSSLGKAGQTRIHESIIEGLTLGKKLKAKKVYFTHIGHKTGKYQDLEKFVQEKGGRNFHIAFDGLELEI</sequence>
<dbReference type="InterPro" id="IPR001279">
    <property type="entry name" value="Metallo-B-lactamas"/>
</dbReference>
<dbReference type="EMBL" id="PFEK01000030">
    <property type="protein sequence ID" value="PJE67586.1"/>
    <property type="molecule type" value="Genomic_DNA"/>
</dbReference>
<dbReference type="Proteomes" id="UP000231474">
    <property type="component" value="Unassembled WGS sequence"/>
</dbReference>
<dbReference type="SUPFAM" id="SSF56281">
    <property type="entry name" value="Metallo-hydrolase/oxidoreductase"/>
    <property type="match status" value="1"/>
</dbReference>
<gene>
    <name evidence="2" type="ORF">COU95_01575</name>
</gene>
<feature type="domain" description="Metallo-beta-lactamase" evidence="1">
    <location>
        <begin position="34"/>
        <end position="223"/>
    </location>
</feature>
<dbReference type="PANTHER" id="PTHR42663">
    <property type="entry name" value="HYDROLASE C777.06C-RELATED-RELATED"/>
    <property type="match status" value="1"/>
</dbReference>
<dbReference type="SMART" id="SM00849">
    <property type="entry name" value="Lactamase_B"/>
    <property type="match status" value="1"/>
</dbReference>
<comment type="caution">
    <text evidence="2">The sequence shown here is derived from an EMBL/GenBank/DDBJ whole genome shotgun (WGS) entry which is preliminary data.</text>
</comment>
<protein>
    <recommendedName>
        <fullName evidence="1">Metallo-beta-lactamase domain-containing protein</fullName>
    </recommendedName>
</protein>
<reference evidence="3" key="1">
    <citation type="submission" date="2017-09" db="EMBL/GenBank/DDBJ databases">
        <title>Depth-based differentiation of microbial function through sediment-hosted aquifers and enrichment of novel symbionts in the deep terrestrial subsurface.</title>
        <authorList>
            <person name="Probst A.J."/>
            <person name="Ladd B."/>
            <person name="Jarett J.K."/>
            <person name="Geller-Mcgrath D.E."/>
            <person name="Sieber C.M.K."/>
            <person name="Emerson J.B."/>
            <person name="Anantharaman K."/>
            <person name="Thomas B.C."/>
            <person name="Malmstrom R."/>
            <person name="Stieglmeier M."/>
            <person name="Klingl A."/>
            <person name="Woyke T."/>
            <person name="Ryan C.M."/>
            <person name="Banfield J.F."/>
        </authorList>
    </citation>
    <scope>NUCLEOTIDE SEQUENCE [LARGE SCALE GENOMIC DNA]</scope>
</reference>
<accession>A0A2M8L3V9</accession>
<dbReference type="CDD" id="cd16279">
    <property type="entry name" value="metallo-hydrolase-like_MBL-fold"/>
    <property type="match status" value="1"/>
</dbReference>
<evidence type="ECO:0000259" key="1">
    <source>
        <dbReference type="SMART" id="SM00849"/>
    </source>
</evidence>